<dbReference type="InterPro" id="IPR025166">
    <property type="entry name" value="Integrase_DNA_bind_dom"/>
</dbReference>
<keyword evidence="3 5" id="KW-0238">DNA-binding</keyword>
<dbReference type="InterPro" id="IPR038488">
    <property type="entry name" value="Integrase_DNA-bd_sf"/>
</dbReference>
<dbReference type="InterPro" id="IPR053876">
    <property type="entry name" value="Phage_int_M"/>
</dbReference>
<dbReference type="Gene3D" id="1.10.150.130">
    <property type="match status" value="1"/>
</dbReference>
<dbReference type="PANTHER" id="PTHR30629:SF2">
    <property type="entry name" value="PROPHAGE INTEGRASE INTS-RELATED"/>
    <property type="match status" value="1"/>
</dbReference>
<evidence type="ECO:0000256" key="4">
    <source>
        <dbReference type="ARBA" id="ARBA00023172"/>
    </source>
</evidence>
<keyword evidence="2" id="KW-0229">DNA integration</keyword>
<dbReference type="GO" id="GO:0006310">
    <property type="term" value="P:DNA recombination"/>
    <property type="evidence" value="ECO:0007669"/>
    <property type="project" value="UniProtKB-KW"/>
</dbReference>
<dbReference type="OrthoDB" id="9775880at2"/>
<dbReference type="InterPro" id="IPR002104">
    <property type="entry name" value="Integrase_catalytic"/>
</dbReference>
<dbReference type="InterPro" id="IPR050808">
    <property type="entry name" value="Phage_Integrase"/>
</dbReference>
<comment type="similarity">
    <text evidence="1">Belongs to the 'phage' integrase family.</text>
</comment>
<dbReference type="InterPro" id="IPR010998">
    <property type="entry name" value="Integrase_recombinase_N"/>
</dbReference>
<feature type="domain" description="Core-binding (CB)" evidence="7">
    <location>
        <begin position="104"/>
        <end position="185"/>
    </location>
</feature>
<dbReference type="AlphaFoldDB" id="A0A4R2MU50"/>
<dbReference type="EMBL" id="SLXD01000005">
    <property type="protein sequence ID" value="TCP03063.1"/>
    <property type="molecule type" value="Genomic_DNA"/>
</dbReference>
<dbReference type="GO" id="GO:0003677">
    <property type="term" value="F:DNA binding"/>
    <property type="evidence" value="ECO:0007669"/>
    <property type="project" value="UniProtKB-UniRule"/>
</dbReference>
<dbReference type="Gene3D" id="1.10.443.10">
    <property type="entry name" value="Intergrase catalytic core"/>
    <property type="match status" value="1"/>
</dbReference>
<evidence type="ECO:0000313" key="8">
    <source>
        <dbReference type="EMBL" id="TCP03063.1"/>
    </source>
</evidence>
<dbReference type="SUPFAM" id="SSF56349">
    <property type="entry name" value="DNA breaking-rejoining enzymes"/>
    <property type="match status" value="1"/>
</dbReference>
<dbReference type="Proteomes" id="UP000295106">
    <property type="component" value="Unassembled WGS sequence"/>
</dbReference>
<dbReference type="InterPro" id="IPR044068">
    <property type="entry name" value="CB"/>
</dbReference>
<evidence type="ECO:0000259" key="6">
    <source>
        <dbReference type="PROSITE" id="PS51898"/>
    </source>
</evidence>
<dbReference type="CDD" id="cd00801">
    <property type="entry name" value="INT_P4_C"/>
    <property type="match status" value="1"/>
</dbReference>
<dbReference type="GO" id="GO:0015074">
    <property type="term" value="P:DNA integration"/>
    <property type="evidence" value="ECO:0007669"/>
    <property type="project" value="UniProtKB-KW"/>
</dbReference>
<organism evidence="8 9">
    <name type="scientific">Rubrivivax gelatinosus</name>
    <name type="common">Rhodocyclus gelatinosus</name>
    <name type="synonym">Rhodopseudomonas gelatinosa</name>
    <dbReference type="NCBI Taxonomy" id="28068"/>
    <lineage>
        <taxon>Bacteria</taxon>
        <taxon>Pseudomonadati</taxon>
        <taxon>Pseudomonadota</taxon>
        <taxon>Betaproteobacteria</taxon>
        <taxon>Burkholderiales</taxon>
        <taxon>Sphaerotilaceae</taxon>
        <taxon>Rubrivivax</taxon>
    </lineage>
</organism>
<sequence>MPKIAKELNALAVSRLKAPGVHPVGVVPGLALQVSETGGRSWVLRVMVGTRRRWMGLGGYPEVSLADARDKARAARELVRQGVDPIEKAREQRSALKSSAARTKTFRAVAEAYVDAHRSAWRNAKHAAQWAATLETYAHPVVGDLLVADIEREHVLEILRPIWTEKTETATRVRGRVESVLSYAMAAGYRPEGLNPARWRGHLDKLLPKPSKVAKVEHHPALPIPRVGEFMQRLRAMQGMGARALEFAILTAARSGEVRGATWNEIDIEAAVWTVPASRMKAGKEHRVPLSTAAVDLLKAVPRLVNDDNLVFVSPRGKALSDMTLSAVTRRMAESAVPHGFRSTFRDWAAERTTYPSDLAETALAHAIGNKVEAAYRRGDQFEKRRRMMADWAAFLAHVERSPEVVDLAERRAAG</sequence>
<evidence type="ECO:0000259" key="7">
    <source>
        <dbReference type="PROSITE" id="PS51900"/>
    </source>
</evidence>
<evidence type="ECO:0000256" key="5">
    <source>
        <dbReference type="PROSITE-ProRule" id="PRU01248"/>
    </source>
</evidence>
<dbReference type="PANTHER" id="PTHR30629">
    <property type="entry name" value="PROPHAGE INTEGRASE"/>
    <property type="match status" value="1"/>
</dbReference>
<dbReference type="RefSeq" id="WP_132646752.1">
    <property type="nucleotide sequence ID" value="NZ_NRRI01000028.1"/>
</dbReference>
<evidence type="ECO:0000313" key="9">
    <source>
        <dbReference type="Proteomes" id="UP000295106"/>
    </source>
</evidence>
<accession>A0A4R2MU50</accession>
<comment type="caution">
    <text evidence="8">The sequence shown here is derived from an EMBL/GenBank/DDBJ whole genome shotgun (WGS) entry which is preliminary data.</text>
</comment>
<proteinExistence type="inferred from homology"/>
<gene>
    <name evidence="8" type="ORF">EV684_105229</name>
</gene>
<dbReference type="Gene3D" id="3.30.160.390">
    <property type="entry name" value="Integrase, DNA-binding domain"/>
    <property type="match status" value="1"/>
</dbReference>
<keyword evidence="4" id="KW-0233">DNA recombination</keyword>
<dbReference type="Pfam" id="PF00589">
    <property type="entry name" value="Phage_integrase"/>
    <property type="match status" value="1"/>
</dbReference>
<feature type="domain" description="Tyr recombinase" evidence="6">
    <location>
        <begin position="217"/>
        <end position="389"/>
    </location>
</feature>
<evidence type="ECO:0000256" key="2">
    <source>
        <dbReference type="ARBA" id="ARBA00022908"/>
    </source>
</evidence>
<evidence type="ECO:0000256" key="3">
    <source>
        <dbReference type="ARBA" id="ARBA00023125"/>
    </source>
</evidence>
<dbReference type="PROSITE" id="PS51900">
    <property type="entry name" value="CB"/>
    <property type="match status" value="1"/>
</dbReference>
<evidence type="ECO:0000256" key="1">
    <source>
        <dbReference type="ARBA" id="ARBA00008857"/>
    </source>
</evidence>
<name>A0A4R2MU50_RUBGE</name>
<dbReference type="Pfam" id="PF13356">
    <property type="entry name" value="Arm-DNA-bind_3"/>
    <property type="match status" value="1"/>
</dbReference>
<reference evidence="8 9" key="1">
    <citation type="submission" date="2019-03" db="EMBL/GenBank/DDBJ databases">
        <title>Genomic Encyclopedia of Type Strains, Phase IV (KMG-IV): sequencing the most valuable type-strain genomes for metagenomic binning, comparative biology and taxonomic classification.</title>
        <authorList>
            <person name="Goeker M."/>
        </authorList>
    </citation>
    <scope>NUCLEOTIDE SEQUENCE [LARGE SCALE GENOMIC DNA]</scope>
    <source>
        <strain evidence="8 9">DSM 1709</strain>
    </source>
</reference>
<dbReference type="InterPro" id="IPR011010">
    <property type="entry name" value="DNA_brk_join_enz"/>
</dbReference>
<dbReference type="PROSITE" id="PS51898">
    <property type="entry name" value="TYR_RECOMBINASE"/>
    <property type="match status" value="1"/>
</dbReference>
<protein>
    <submittedName>
        <fullName evidence="8">Integrase</fullName>
    </submittedName>
</protein>
<dbReference type="Pfam" id="PF22022">
    <property type="entry name" value="Phage_int_M"/>
    <property type="match status" value="1"/>
</dbReference>
<dbReference type="InterPro" id="IPR013762">
    <property type="entry name" value="Integrase-like_cat_sf"/>
</dbReference>